<feature type="region of interest" description="Disordered" evidence="1">
    <location>
        <begin position="777"/>
        <end position="875"/>
    </location>
</feature>
<organism evidence="3 4">
    <name type="scientific">Lingula anatina</name>
    <name type="common">Brachiopod</name>
    <name type="synonym">Lingula unguis</name>
    <dbReference type="NCBI Taxonomy" id="7574"/>
    <lineage>
        <taxon>Eukaryota</taxon>
        <taxon>Metazoa</taxon>
        <taxon>Spiralia</taxon>
        <taxon>Lophotrochozoa</taxon>
        <taxon>Brachiopoda</taxon>
        <taxon>Linguliformea</taxon>
        <taxon>Lingulata</taxon>
        <taxon>Lingulida</taxon>
        <taxon>Linguloidea</taxon>
        <taxon>Lingulidae</taxon>
        <taxon>Lingula</taxon>
    </lineage>
</organism>
<dbReference type="SMART" id="SM00384">
    <property type="entry name" value="AT_hook"/>
    <property type="match status" value="2"/>
</dbReference>
<gene>
    <name evidence="4" type="primary">LOC106163731</name>
</gene>
<feature type="compositionally biased region" description="Polar residues" evidence="1">
    <location>
        <begin position="664"/>
        <end position="693"/>
    </location>
</feature>
<proteinExistence type="predicted"/>
<dbReference type="Proteomes" id="UP000085678">
    <property type="component" value="Unplaced"/>
</dbReference>
<feature type="region of interest" description="Disordered" evidence="1">
    <location>
        <begin position="657"/>
        <end position="743"/>
    </location>
</feature>
<dbReference type="OrthoDB" id="6288737at2759"/>
<feature type="region of interest" description="Disordered" evidence="1">
    <location>
        <begin position="538"/>
        <end position="600"/>
    </location>
</feature>
<feature type="region of interest" description="Disordered" evidence="1">
    <location>
        <begin position="436"/>
        <end position="457"/>
    </location>
</feature>
<feature type="compositionally biased region" description="Basic residues" evidence="1">
    <location>
        <begin position="700"/>
        <end position="710"/>
    </location>
</feature>
<feature type="compositionally biased region" description="Basic and acidic residues" evidence="1">
    <location>
        <begin position="819"/>
        <end position="830"/>
    </location>
</feature>
<feature type="region of interest" description="Disordered" evidence="1">
    <location>
        <begin position="1138"/>
        <end position="1163"/>
    </location>
</feature>
<dbReference type="GO" id="GO:0045945">
    <property type="term" value="P:positive regulation of transcription by RNA polymerase III"/>
    <property type="evidence" value="ECO:0007669"/>
    <property type="project" value="TreeGrafter"/>
</dbReference>
<feature type="region of interest" description="Disordered" evidence="1">
    <location>
        <begin position="889"/>
        <end position="933"/>
    </location>
</feature>
<protein>
    <submittedName>
        <fullName evidence="4">Little elongation complex subunit 2 isoform X1</fullName>
    </submittedName>
</protein>
<feature type="compositionally biased region" description="Basic and acidic residues" evidence="1">
    <location>
        <begin position="729"/>
        <end position="739"/>
    </location>
</feature>
<feature type="compositionally biased region" description="Polar residues" evidence="1">
    <location>
        <begin position="1143"/>
        <end position="1155"/>
    </location>
</feature>
<feature type="compositionally biased region" description="Polar residues" evidence="1">
    <location>
        <begin position="543"/>
        <end position="561"/>
    </location>
</feature>
<dbReference type="AlphaFoldDB" id="A0A1S3IH90"/>
<dbReference type="PANTHER" id="PTHR14633:SF3">
    <property type="entry name" value="LITTLE ELONGATION COMPLEX SUBUNIT 2"/>
    <property type="match status" value="1"/>
</dbReference>
<evidence type="ECO:0000259" key="2">
    <source>
        <dbReference type="Pfam" id="PF10505"/>
    </source>
</evidence>
<feature type="compositionally biased region" description="Polar residues" evidence="1">
    <location>
        <begin position="77"/>
        <end position="91"/>
    </location>
</feature>
<sequence length="1163" mass="130452">MSIDITSRGTVQATVMETQIEWDPPLRNGQGCFFSEAIFCEMWPASFPDQLRLKQAEIEAESTRSRCDSKLEKVEQGPTQPKVSRGETQPAQGEHLPKHEARQHYASFHTDLDDEKSTSPEKNKNKKDVARLKKGVMFLRKRVPYPRKSSLSRAQQKKYLELYNKFLNHLPAQPSKQELKDINMFKELQVKVGAEQEEFLAFLEQLSKKFPKDYAWIHPEARQYVEEVLSVARGRLQSYPKWYIGVGEVQLKPPADGVKPVMKLLGTVLDVGPVMKVILPSMHLHGLSVVIVPTDYDKVSQRFPTKQRVVTENKVWNKEVCSQDKNAERLAQKYGADVVLSSSVLKCLVDNQAPGYQHQWELPVTIREHSVQDPVTGEIKNTKTVYIDKPLAPRYLTAREKNVQFYKPALKTFLTHLPTQKLQKLIKEQQFVEGAEKSNQMKGHISKNTNPTLPNNEEEDVFGSTTGIEEVETFGVGSSFKSAFSWPFGTESKRTKSKENIEQKLLEMKQAISSVTSSLKSETVTNIESSEFEASTLRFAEPKQQNQAEVNKQIAGSSSDEALSKVAQPAAISGSNIPASAKNEKPRLLSQSDSSDDDSKLVIDIEDQSSFEKPFRPPLQNTRKIQPCLHQNENISDTIDNAAENCLQGPLSLSDSARQKVNNDEQVTGEVTSVRQTRSRSAVETSFSLTDGSSDFHPTPAKRGRGRPRKGSQQTSCSEESIGPGSEACEDRDGQKQDGDGDAVESALPKRVLRSNTNSVAAIGQVETPQKDVNIVKETDEVTPAVRKRGRPRKNPLPEAEKQTLTDVTTAPAKQTRGAKLEIVNHKDSPADVTVSEAPGNQDHQNQASEGQPAANEPKAKKPKVKKPQGSGVTPLDSILQMQEKMLHKGQATPRVSFPQGPQSQTSGVRTGERNDVPQNSAQHQQLPAKEDVSDYNRPQTQNLVYSLWTFGNLKLLVRSNIHGVMRDEQLGTRKVAVVPKMEYQAMYGAEQTTFSETARMWMTSFLRQNCNIVRARINVFTSEVMTLEELDTSKILYPRCPFSPDNTMPVVYHVLEKLAMLPEGHYLLSHEKGDSSCHIRRSTDPDKKGSYNLHNSHLCTDLTSDHHREDSQWIPVDPNVMLPYYHKKFDRIPATFDPKDMSATQKFNSGQSQPKNKKKKKK</sequence>
<dbReference type="InParanoid" id="A0A1S3IH90"/>
<dbReference type="GO" id="GO:0003677">
    <property type="term" value="F:DNA binding"/>
    <property type="evidence" value="ECO:0007669"/>
    <property type="project" value="InterPro"/>
</dbReference>
<evidence type="ECO:0000313" key="3">
    <source>
        <dbReference type="Proteomes" id="UP000085678"/>
    </source>
</evidence>
<dbReference type="RefSeq" id="XP_013396854.1">
    <property type="nucleotide sequence ID" value="XM_013541400.1"/>
</dbReference>
<feature type="domain" description="Little elongation complex subunit 2 C-terminal" evidence="2">
    <location>
        <begin position="935"/>
        <end position="1139"/>
    </location>
</feature>
<dbReference type="STRING" id="7574.A0A1S3IH90"/>
<dbReference type="PANTHER" id="PTHR14633">
    <property type="entry name" value="LITTLE ELONGATION COMPLEX SUBUNIT 2"/>
    <property type="match status" value="1"/>
</dbReference>
<keyword evidence="3" id="KW-1185">Reference proteome</keyword>
<dbReference type="Pfam" id="PF10505">
    <property type="entry name" value="NARG2_C"/>
    <property type="match status" value="1"/>
</dbReference>
<dbReference type="GeneID" id="106163731"/>
<dbReference type="GO" id="GO:0042795">
    <property type="term" value="P:snRNA transcription by RNA polymerase II"/>
    <property type="evidence" value="ECO:0007669"/>
    <property type="project" value="TreeGrafter"/>
</dbReference>
<evidence type="ECO:0000256" key="1">
    <source>
        <dbReference type="SAM" id="MobiDB-lite"/>
    </source>
</evidence>
<dbReference type="GO" id="GO:0008023">
    <property type="term" value="C:transcription elongation factor complex"/>
    <property type="evidence" value="ECO:0007669"/>
    <property type="project" value="InterPro"/>
</dbReference>
<reference evidence="4" key="1">
    <citation type="submission" date="2025-08" db="UniProtKB">
        <authorList>
            <consortium name="RefSeq"/>
        </authorList>
    </citation>
    <scope>IDENTIFICATION</scope>
    <source>
        <tissue evidence="4">Gonads</tissue>
    </source>
</reference>
<name>A0A1S3IH90_LINAN</name>
<feature type="compositionally biased region" description="Polar residues" evidence="1">
    <location>
        <begin position="900"/>
        <end position="909"/>
    </location>
</feature>
<accession>A0A1S3IH90</accession>
<feature type="region of interest" description="Disordered" evidence="1">
    <location>
        <begin position="62"/>
        <end position="98"/>
    </location>
</feature>
<feature type="compositionally biased region" description="Polar residues" evidence="1">
    <location>
        <begin position="917"/>
        <end position="926"/>
    </location>
</feature>
<dbReference type="InterPro" id="IPR019535">
    <property type="entry name" value="ICE2_C"/>
</dbReference>
<dbReference type="GO" id="GO:0042796">
    <property type="term" value="P:snRNA transcription by RNA polymerase III"/>
    <property type="evidence" value="ECO:0007669"/>
    <property type="project" value="TreeGrafter"/>
</dbReference>
<evidence type="ECO:0000313" key="4">
    <source>
        <dbReference type="RefSeq" id="XP_013396854.1"/>
    </source>
</evidence>
<dbReference type="KEGG" id="lak:106163731"/>
<dbReference type="InterPro" id="IPR017956">
    <property type="entry name" value="AT_hook_DNA-bd_motif"/>
</dbReference>
<feature type="compositionally biased region" description="Basic and acidic residues" evidence="1">
    <location>
        <begin position="62"/>
        <end position="75"/>
    </location>
</feature>